<dbReference type="PANTHER" id="PTHR11635:SF152">
    <property type="entry name" value="CAMP-DEPENDENT PROTEIN KINASE TYPE I REGULATORY SUBUNIT-RELATED"/>
    <property type="match status" value="1"/>
</dbReference>
<dbReference type="PANTHER" id="PTHR11635">
    <property type="entry name" value="CAMP-DEPENDENT PROTEIN KINASE REGULATORY CHAIN"/>
    <property type="match status" value="1"/>
</dbReference>
<proteinExistence type="predicted"/>
<dbReference type="PROSITE" id="PS00889">
    <property type="entry name" value="CNMP_BINDING_2"/>
    <property type="match status" value="1"/>
</dbReference>
<protein>
    <submittedName>
        <fullName evidence="2">Cyclic nucleotide-binding protein</fullName>
    </submittedName>
</protein>
<dbReference type="GO" id="GO:0005829">
    <property type="term" value="C:cytosol"/>
    <property type="evidence" value="ECO:0007669"/>
    <property type="project" value="TreeGrafter"/>
</dbReference>
<organism evidence="2 3">
    <name type="scientific">Candidatus Desulfobacillus denitrificans</name>
    <dbReference type="NCBI Taxonomy" id="2608985"/>
    <lineage>
        <taxon>Bacteria</taxon>
        <taxon>Pseudomonadati</taxon>
        <taxon>Pseudomonadota</taxon>
        <taxon>Betaproteobacteria</taxon>
        <taxon>Candidatus Desulfobacillus</taxon>
    </lineage>
</organism>
<name>A0A809R1X9_9PROT</name>
<dbReference type="GO" id="GO:0004862">
    <property type="term" value="F:cAMP-dependent protein kinase inhibitor activity"/>
    <property type="evidence" value="ECO:0007669"/>
    <property type="project" value="TreeGrafter"/>
</dbReference>
<evidence type="ECO:0000259" key="1">
    <source>
        <dbReference type="PROSITE" id="PS50042"/>
    </source>
</evidence>
<gene>
    <name evidence="2" type="ORF">DSYM_14470</name>
</gene>
<dbReference type="InterPro" id="IPR014710">
    <property type="entry name" value="RmlC-like_jellyroll"/>
</dbReference>
<dbReference type="SMART" id="SM00100">
    <property type="entry name" value="cNMP"/>
    <property type="match status" value="1"/>
</dbReference>
<dbReference type="AlphaFoldDB" id="A0A809R1X9"/>
<dbReference type="CDD" id="cd00038">
    <property type="entry name" value="CAP_ED"/>
    <property type="match status" value="1"/>
</dbReference>
<dbReference type="PROSITE" id="PS50042">
    <property type="entry name" value="CNMP_BINDING_3"/>
    <property type="match status" value="1"/>
</dbReference>
<dbReference type="Gene3D" id="2.60.120.10">
    <property type="entry name" value="Jelly Rolls"/>
    <property type="match status" value="1"/>
</dbReference>
<dbReference type="Pfam" id="PF00027">
    <property type="entry name" value="cNMP_binding"/>
    <property type="match status" value="1"/>
</dbReference>
<evidence type="ECO:0000313" key="3">
    <source>
        <dbReference type="Proteomes" id="UP000662914"/>
    </source>
</evidence>
<dbReference type="InterPro" id="IPR000595">
    <property type="entry name" value="cNMP-bd_dom"/>
</dbReference>
<dbReference type="Proteomes" id="UP000662914">
    <property type="component" value="Chromosome"/>
</dbReference>
<accession>A0A809R1X9</accession>
<dbReference type="InterPro" id="IPR050503">
    <property type="entry name" value="cAMP-dep_PK_reg_su-like"/>
</dbReference>
<dbReference type="InterPro" id="IPR018488">
    <property type="entry name" value="cNMP-bd_CS"/>
</dbReference>
<dbReference type="EMBL" id="AP021857">
    <property type="protein sequence ID" value="BBO20748.1"/>
    <property type="molecule type" value="Genomic_DNA"/>
</dbReference>
<dbReference type="GO" id="GO:0034236">
    <property type="term" value="F:protein kinase A catalytic subunit binding"/>
    <property type="evidence" value="ECO:0007669"/>
    <property type="project" value="TreeGrafter"/>
</dbReference>
<feature type="domain" description="Cyclic nucleotide-binding" evidence="1">
    <location>
        <begin position="21"/>
        <end position="140"/>
    </location>
</feature>
<dbReference type="KEGG" id="ddz:DSYM_14470"/>
<dbReference type="GO" id="GO:0030552">
    <property type="term" value="F:cAMP binding"/>
    <property type="evidence" value="ECO:0007669"/>
    <property type="project" value="TreeGrafter"/>
</dbReference>
<sequence>MFLFSKEESSPHLVKLRSLSLFSTLSPRELKTVDSLLHERSFLADEVIFDQGEEGQALYIIESGKVLICRQGQSRNGKIAELGEGRLFGELALLDNSPRSAQARAVENCRLAVLFRDDFLGLLETHAVIASKISLQLARHIGQRLRETVTAPGSQAE</sequence>
<evidence type="ECO:0000313" key="2">
    <source>
        <dbReference type="EMBL" id="BBO20748.1"/>
    </source>
</evidence>
<dbReference type="PRINTS" id="PR00103">
    <property type="entry name" value="CAMPKINASE"/>
</dbReference>
<dbReference type="GO" id="GO:0005952">
    <property type="term" value="C:cAMP-dependent protein kinase complex"/>
    <property type="evidence" value="ECO:0007669"/>
    <property type="project" value="InterPro"/>
</dbReference>
<reference evidence="2" key="1">
    <citation type="journal article" name="DNA Res.">
        <title>The physiological potential of anammox bacteria as revealed by their core genome structure.</title>
        <authorList>
            <person name="Okubo T."/>
            <person name="Toyoda A."/>
            <person name="Fukuhara K."/>
            <person name="Uchiyama I."/>
            <person name="Harigaya Y."/>
            <person name="Kuroiwa M."/>
            <person name="Suzuki T."/>
            <person name="Murakami Y."/>
            <person name="Suwa Y."/>
            <person name="Takami H."/>
        </authorList>
    </citation>
    <scope>NUCLEOTIDE SEQUENCE</scope>
    <source>
        <strain evidence="2">317325-3</strain>
    </source>
</reference>
<dbReference type="InterPro" id="IPR018490">
    <property type="entry name" value="cNMP-bd_dom_sf"/>
</dbReference>
<dbReference type="SUPFAM" id="SSF51206">
    <property type="entry name" value="cAMP-binding domain-like"/>
    <property type="match status" value="1"/>
</dbReference>